<organism evidence="8 9">
    <name type="scientific">Novosphingobium jiangmenense</name>
    <dbReference type="NCBI Taxonomy" id="2791981"/>
    <lineage>
        <taxon>Bacteria</taxon>
        <taxon>Pseudomonadati</taxon>
        <taxon>Pseudomonadota</taxon>
        <taxon>Alphaproteobacteria</taxon>
        <taxon>Sphingomonadales</taxon>
        <taxon>Sphingomonadaceae</taxon>
        <taxon>Novosphingobium</taxon>
    </lineage>
</organism>
<keyword evidence="5" id="KW-0732">Signal</keyword>
<comment type="subcellular location">
    <subcellularLocation>
        <location evidence="1 4">Cell outer membrane</location>
    </subcellularLocation>
</comment>
<keyword evidence="3" id="KW-0998">Cell outer membrane</keyword>
<keyword evidence="9" id="KW-1185">Reference proteome</keyword>
<dbReference type="RefSeq" id="WP_196276396.1">
    <property type="nucleotide sequence ID" value="NZ_JADQDC010000009.1"/>
</dbReference>
<keyword evidence="8" id="KW-0675">Receptor</keyword>
<comment type="similarity">
    <text evidence="4">Belongs to the TonB-dependent receptor family.</text>
</comment>
<proteinExistence type="inferred from homology"/>
<dbReference type="PANTHER" id="PTHR40980">
    <property type="entry name" value="PLUG DOMAIN-CONTAINING PROTEIN"/>
    <property type="match status" value="1"/>
</dbReference>
<dbReference type="InterPro" id="IPR010104">
    <property type="entry name" value="TonB_rcpt_bac"/>
</dbReference>
<evidence type="ECO:0000256" key="3">
    <source>
        <dbReference type="ARBA" id="ARBA00023237"/>
    </source>
</evidence>
<evidence type="ECO:0000256" key="4">
    <source>
        <dbReference type="RuleBase" id="RU003357"/>
    </source>
</evidence>
<accession>A0ABS0HIK8</accession>
<comment type="caution">
    <text evidence="8">The sequence shown here is derived from an EMBL/GenBank/DDBJ whole genome shotgun (WGS) entry which is preliminary data.</text>
</comment>
<sequence length="1002" mass="108064">MKGGSPLARAILLGTVSASTLAFSASALAQAAPPADEVTNDEIVVTGVRAAQERSIDVKRKTAEIADAIVAEDIGKLPDVTISDSLQRVPGVQISRTAGEGGRVVIRGAPQVLGTLNGERFINAETIVNSEANFIDIPASLVNGVVVYKSQHAGITDGGVGGVVDLQTIRGLTLKDGLTVNVRGEAAWGSMVGGVDKKVDGLVGYRFNDDIGMSLAFSYGKSRLASSFQSVELDYVDEYSTWFSPNSVDLNGDGDRADDFLIPNGWNTYVNSRETDRERLGLSYNFNAKLSDGVELIADVLYNKMDEDSHGQQLFVNGNFGGRGGLPAYSAATGQPSVLNSFDISGITSRSNLVTSFRSMTNGLRGGVQSNLRDTEAINTNLELRFDNADGFTGSVRWVYGNGKRDSRDLTVAQQTSTLLLPRTAGGAPVNINPGSIPETLSYPIALSLGKNALNFEVGDALAQLASNPAAWYLHSSWLERSRTEATQNIFRADGKWANADDTLSLEFGARYSNRDMEVVREDYFSPSGFGGGILTKYAEAGYVIGKSVGGTGTPLTYDPLPVYGLDNSALSPYVSAISNFGGVTGLNVNLPMVNTRLITSPEAWRDELYGEGQYIAAPDRSYGVVEKQLAAYLKVNFKGDLSDTVRVSGNVGVRVINTKLDVLQNVVRGGEFNPLIIVGSDPNHTAYKDLGDINTKTSRTRALPSVNLNFDLGEKVRVKAAYSETQALQPLENLGRGEITFYNTPQIGEAFQRVSSVQRLGNPNLDPWSARSFSVAAEWYPNNSTIVSLGAFKTQIESYTYQNTSTILVPDSDGVVRNGATLLTIAQGKGASYYGVEFGYQQSFTFLPGFLKNLGTSLTYTYSPSQAGRDAATGEKLILADGSKAPFNDTAKHQVNAVLWYQDSRFQARIAANYLSDLYQGTYGHWSFNPPAGTAGVGNFQRSTLYLDFGASYDVTENFQVFVNGSNLTKEAPVNYAFNKDFRHTYNQFERVISGGVRAKF</sequence>
<evidence type="ECO:0000259" key="6">
    <source>
        <dbReference type="Pfam" id="PF00593"/>
    </source>
</evidence>
<evidence type="ECO:0000256" key="1">
    <source>
        <dbReference type="ARBA" id="ARBA00004442"/>
    </source>
</evidence>
<reference evidence="8 9" key="1">
    <citation type="submission" date="2020-11" db="EMBL/GenBank/DDBJ databases">
        <title>The genome sequence of Novosphingobium sp. 1Y9A.</title>
        <authorList>
            <person name="Liu Y."/>
        </authorList>
    </citation>
    <scope>NUCLEOTIDE SEQUENCE [LARGE SCALE GENOMIC DNA]</scope>
    <source>
        <strain evidence="8 9">1Y9A</strain>
    </source>
</reference>
<feature type="domain" description="TonB-dependent receptor-like beta-barrel" evidence="6">
    <location>
        <begin position="466"/>
        <end position="969"/>
    </location>
</feature>
<keyword evidence="2 4" id="KW-0472">Membrane</keyword>
<evidence type="ECO:0000256" key="2">
    <source>
        <dbReference type="ARBA" id="ARBA00023136"/>
    </source>
</evidence>
<evidence type="ECO:0000313" key="8">
    <source>
        <dbReference type="EMBL" id="MBF9152085.1"/>
    </source>
</evidence>
<dbReference type="Proteomes" id="UP000600799">
    <property type="component" value="Unassembled WGS sequence"/>
</dbReference>
<protein>
    <submittedName>
        <fullName evidence="8">TonB-dependent receptor</fullName>
    </submittedName>
</protein>
<keyword evidence="4" id="KW-0798">TonB box</keyword>
<dbReference type="PANTHER" id="PTHR40980:SF3">
    <property type="entry name" value="TONB-DEPENDENT RECEPTOR-LIKE BETA-BARREL DOMAIN-CONTAINING PROTEIN"/>
    <property type="match status" value="1"/>
</dbReference>
<dbReference type="Gene3D" id="2.170.130.10">
    <property type="entry name" value="TonB-dependent receptor, plug domain"/>
    <property type="match status" value="1"/>
</dbReference>
<feature type="chain" id="PRO_5047171023" evidence="5">
    <location>
        <begin position="32"/>
        <end position="1002"/>
    </location>
</feature>
<dbReference type="InterPro" id="IPR012910">
    <property type="entry name" value="Plug_dom"/>
</dbReference>
<feature type="domain" description="TonB-dependent receptor plug" evidence="7">
    <location>
        <begin position="59"/>
        <end position="163"/>
    </location>
</feature>
<dbReference type="Pfam" id="PF07715">
    <property type="entry name" value="Plug"/>
    <property type="match status" value="1"/>
</dbReference>
<dbReference type="EMBL" id="JADQDC010000009">
    <property type="protein sequence ID" value="MBF9152085.1"/>
    <property type="molecule type" value="Genomic_DNA"/>
</dbReference>
<dbReference type="Gene3D" id="2.40.170.20">
    <property type="entry name" value="TonB-dependent receptor, beta-barrel domain"/>
    <property type="match status" value="1"/>
</dbReference>
<evidence type="ECO:0000259" key="7">
    <source>
        <dbReference type="Pfam" id="PF07715"/>
    </source>
</evidence>
<feature type="signal peptide" evidence="5">
    <location>
        <begin position="1"/>
        <end position="31"/>
    </location>
</feature>
<dbReference type="SUPFAM" id="SSF56935">
    <property type="entry name" value="Porins"/>
    <property type="match status" value="1"/>
</dbReference>
<dbReference type="InterPro" id="IPR037066">
    <property type="entry name" value="Plug_dom_sf"/>
</dbReference>
<dbReference type="Pfam" id="PF00593">
    <property type="entry name" value="TonB_dep_Rec_b-barrel"/>
    <property type="match status" value="1"/>
</dbReference>
<gene>
    <name evidence="8" type="ORF">I2488_13815</name>
</gene>
<dbReference type="NCBIfam" id="TIGR01782">
    <property type="entry name" value="TonB-Xanth-Caul"/>
    <property type="match status" value="1"/>
</dbReference>
<dbReference type="InterPro" id="IPR000531">
    <property type="entry name" value="Beta-barrel_TonB"/>
</dbReference>
<evidence type="ECO:0000313" key="9">
    <source>
        <dbReference type="Proteomes" id="UP000600799"/>
    </source>
</evidence>
<evidence type="ECO:0000256" key="5">
    <source>
        <dbReference type="SAM" id="SignalP"/>
    </source>
</evidence>
<dbReference type="InterPro" id="IPR036942">
    <property type="entry name" value="Beta-barrel_TonB_sf"/>
</dbReference>
<name>A0ABS0HIK8_9SPHN</name>